<dbReference type="InterPro" id="IPR016047">
    <property type="entry name" value="M23ase_b-sheet_dom"/>
</dbReference>
<comment type="caution">
    <text evidence="2">The sequence shown here is derived from an EMBL/GenBank/DDBJ whole genome shotgun (WGS) entry which is preliminary data.</text>
</comment>
<dbReference type="EMBL" id="JAHLQO010000004">
    <property type="protein sequence ID" value="MBU5669508.1"/>
    <property type="molecule type" value="Genomic_DNA"/>
</dbReference>
<dbReference type="PANTHER" id="PTHR21666:SF270">
    <property type="entry name" value="MUREIN HYDROLASE ACTIVATOR ENVC"/>
    <property type="match status" value="1"/>
</dbReference>
<feature type="domain" description="M23ase beta-sheet core" evidence="1">
    <location>
        <begin position="232"/>
        <end position="327"/>
    </location>
</feature>
<accession>A0ABS6FJ95</accession>
<evidence type="ECO:0000313" key="3">
    <source>
        <dbReference type="Proteomes" id="UP000783742"/>
    </source>
</evidence>
<name>A0ABS6FJ95_9FIRM</name>
<dbReference type="InterPro" id="IPR050570">
    <property type="entry name" value="Cell_wall_metabolism_enzyme"/>
</dbReference>
<dbReference type="Pfam" id="PF01551">
    <property type="entry name" value="Peptidase_M23"/>
    <property type="match status" value="1"/>
</dbReference>
<evidence type="ECO:0000313" key="2">
    <source>
        <dbReference type="EMBL" id="MBU5669508.1"/>
    </source>
</evidence>
<dbReference type="PANTHER" id="PTHR21666">
    <property type="entry name" value="PEPTIDASE-RELATED"/>
    <property type="match status" value="1"/>
</dbReference>
<dbReference type="CDD" id="cd12797">
    <property type="entry name" value="M23_peptidase"/>
    <property type="match status" value="1"/>
</dbReference>
<organism evidence="2 3">
    <name type="scientific">Peptoniphilus ovalis</name>
    <dbReference type="NCBI Taxonomy" id="2841503"/>
    <lineage>
        <taxon>Bacteria</taxon>
        <taxon>Bacillati</taxon>
        <taxon>Bacillota</taxon>
        <taxon>Tissierellia</taxon>
        <taxon>Tissierellales</taxon>
        <taxon>Peptoniphilaceae</taxon>
        <taxon>Peptoniphilus</taxon>
    </lineage>
</organism>
<sequence>MFKNSPAKIIETAYNHYTENGIDINFANGESYKSLARTIFKDNPEDNEASIGDEQFYTQYQGGLWEFLKELRNAPFYEIYWEIEEDKPTLIVRPTPFNPEEWNDLPEITVKNTKVVSKNLGRSDLETYTCFVVKGETAYSGIAEMFGRPLWYPPFYKKYGLRRLQVNSKYNYVGDVPQISVDGASSDGIATTETTDNAADKGGTFLYPLPNARLTSKFGKRTDPVYGTKGKQHNGIDLATDAGTAIPCVGDGVVKQVGYNNISGHWIEVQHTNGLVTRYQHCLKKPPLLKGEKVTRGQIIGQVGSTGKSTGPHLHFEVKKNGKAVDPLPYLEGKGNSGSGGKGGPNDTTTEISKVDMSTLLNGPSIEGEKEKLKDNIKEFGGKPTQESINRAQQNYVEGIIQNAINNPWDSIFNQKSYLDYVIEESENQVEERLNRVDELLGSNEGNEFASKKVVNLFNWNIHNNQMENGNITLIGDAKYKIGDRLLLEETDMEYYIENVSHSFTYNESWLTSLQVTRGMKKGTRFDAPWNQYKIMDYSDMQSITGVITPADSNADIENYSDNNKASNNTDGLSSTRKNLVNTFLSKAGETYSQGKRMEDGYSDCSSFVYKRTCEALGISYKGKWAPSSSSIPSWEQLYEISFNEALPGDVLWRPGHTEFVSDEGINGRSFGAHKPGTPAGYGGKIKNGKWQKCYRIKGIN</sequence>
<dbReference type="Proteomes" id="UP000783742">
    <property type="component" value="Unassembled WGS sequence"/>
</dbReference>
<proteinExistence type="predicted"/>
<protein>
    <submittedName>
        <fullName evidence="2">M23 family metallopeptidase</fullName>
    </submittedName>
</protein>
<gene>
    <name evidence="2" type="ORF">KQI68_06605</name>
</gene>
<reference evidence="2 3" key="1">
    <citation type="submission" date="2021-06" db="EMBL/GenBank/DDBJ databases">
        <authorList>
            <person name="Sun Q."/>
            <person name="Li D."/>
        </authorList>
    </citation>
    <scope>NUCLEOTIDE SEQUENCE [LARGE SCALE GENOMIC DNA]</scope>
    <source>
        <strain evidence="2 3">MSJ-1</strain>
    </source>
</reference>
<keyword evidence="3" id="KW-1185">Reference proteome</keyword>
<evidence type="ECO:0000259" key="1">
    <source>
        <dbReference type="Pfam" id="PF01551"/>
    </source>
</evidence>